<feature type="signal peptide" evidence="4">
    <location>
        <begin position="1"/>
        <end position="31"/>
    </location>
</feature>
<evidence type="ECO:0000313" key="6">
    <source>
        <dbReference type="Proteomes" id="UP001054889"/>
    </source>
</evidence>
<keyword evidence="6" id="KW-1185">Reference proteome</keyword>
<evidence type="ECO:0000313" key="5">
    <source>
        <dbReference type="EMBL" id="GJN20523.1"/>
    </source>
</evidence>
<comment type="similarity">
    <text evidence="1 4">Belongs to the plant dirigent protein family.</text>
</comment>
<dbReference type="InterPro" id="IPR044859">
    <property type="entry name" value="Allene_oxi_cyc_Dirigent"/>
</dbReference>
<evidence type="ECO:0000256" key="1">
    <source>
        <dbReference type="ARBA" id="ARBA00010746"/>
    </source>
</evidence>
<dbReference type="AlphaFoldDB" id="A0AAV5ECS7"/>
<evidence type="ECO:0000256" key="3">
    <source>
        <dbReference type="ARBA" id="ARBA00022525"/>
    </source>
</evidence>
<proteinExistence type="inferred from homology"/>
<comment type="subunit">
    <text evidence="2 4">Homodimer.</text>
</comment>
<reference evidence="5" key="1">
    <citation type="journal article" date="2018" name="DNA Res.">
        <title>Multiple hybrid de novo genome assembly of finger millet, an orphan allotetraploid crop.</title>
        <authorList>
            <person name="Hatakeyama M."/>
            <person name="Aluri S."/>
            <person name="Balachadran M.T."/>
            <person name="Sivarajan S.R."/>
            <person name="Patrignani A."/>
            <person name="Gruter S."/>
            <person name="Poveda L."/>
            <person name="Shimizu-Inatsugi R."/>
            <person name="Baeten J."/>
            <person name="Francoijs K.J."/>
            <person name="Nataraja K.N."/>
            <person name="Reddy Y.A.N."/>
            <person name="Phadnis S."/>
            <person name="Ravikumar R.L."/>
            <person name="Schlapbach R."/>
            <person name="Sreeman S.M."/>
            <person name="Shimizu K.K."/>
        </authorList>
    </citation>
    <scope>NUCLEOTIDE SEQUENCE</scope>
</reference>
<dbReference type="Pfam" id="PF03018">
    <property type="entry name" value="Dirigent"/>
    <property type="match status" value="1"/>
</dbReference>
<accession>A0AAV5ECS7</accession>
<dbReference type="Gene3D" id="2.40.480.10">
    <property type="entry name" value="Allene oxide cyclase-like"/>
    <property type="match status" value="1"/>
</dbReference>
<protein>
    <recommendedName>
        <fullName evidence="4">Dirigent protein</fullName>
    </recommendedName>
</protein>
<name>A0AAV5ECS7_ELECO</name>
<gene>
    <name evidence="5" type="primary">gb07912</name>
    <name evidence="5" type="ORF">PR202_gb07912</name>
</gene>
<comment type="subcellular location">
    <subcellularLocation>
        <location evidence="4">Secreted</location>
        <location evidence="4">Extracellular space</location>
        <location evidence="4">Apoplast</location>
    </subcellularLocation>
</comment>
<feature type="chain" id="PRO_5043088119" description="Dirigent protein" evidence="4">
    <location>
        <begin position="32"/>
        <end position="185"/>
    </location>
</feature>
<sequence>MASPSPYHVRAPAPLLLFSLLFLFSTAVVEASGHGHPTTHLHFYFHEIFGKGPNSTIAQLPHARGGTNNSTFFGRMTVLDNMIREGVDPSSCLIGRLQGLAVDVSLSDSALLTLVNVVFTEGPFKGSTLQVFARPVLETAVVIERPIVSGTGAFRMARGYMLSKIIKSPDPNNLLIIEFNAYIWH</sequence>
<keyword evidence="4" id="KW-0732">Signal</keyword>
<keyword evidence="3 4" id="KW-0964">Secreted</keyword>
<reference evidence="5" key="2">
    <citation type="submission" date="2021-12" db="EMBL/GenBank/DDBJ databases">
        <title>Resequencing data analysis of finger millet.</title>
        <authorList>
            <person name="Hatakeyama M."/>
            <person name="Aluri S."/>
            <person name="Balachadran M.T."/>
            <person name="Sivarajan S.R."/>
            <person name="Poveda L."/>
            <person name="Shimizu-Inatsugi R."/>
            <person name="Schlapbach R."/>
            <person name="Sreeman S.M."/>
            <person name="Shimizu K.K."/>
        </authorList>
    </citation>
    <scope>NUCLEOTIDE SEQUENCE</scope>
</reference>
<dbReference type="InterPro" id="IPR004265">
    <property type="entry name" value="Dirigent"/>
</dbReference>
<comment type="function">
    <text evidence="4">Dirigent proteins impart stereoselectivity on the phenoxy radical-coupling reaction, yielding optically active lignans from two molecules of coniferyl alcohol in the biosynthesis of lignans, flavonolignans, and alkaloids and thus plays a central role in plant secondary metabolism.</text>
</comment>
<dbReference type="Proteomes" id="UP001054889">
    <property type="component" value="Unassembled WGS sequence"/>
</dbReference>
<evidence type="ECO:0000256" key="4">
    <source>
        <dbReference type="RuleBase" id="RU363099"/>
    </source>
</evidence>
<comment type="caution">
    <text evidence="5">The sequence shown here is derived from an EMBL/GenBank/DDBJ whole genome shotgun (WGS) entry which is preliminary data.</text>
</comment>
<organism evidence="5 6">
    <name type="scientific">Eleusine coracana subsp. coracana</name>
    <dbReference type="NCBI Taxonomy" id="191504"/>
    <lineage>
        <taxon>Eukaryota</taxon>
        <taxon>Viridiplantae</taxon>
        <taxon>Streptophyta</taxon>
        <taxon>Embryophyta</taxon>
        <taxon>Tracheophyta</taxon>
        <taxon>Spermatophyta</taxon>
        <taxon>Magnoliopsida</taxon>
        <taxon>Liliopsida</taxon>
        <taxon>Poales</taxon>
        <taxon>Poaceae</taxon>
        <taxon>PACMAD clade</taxon>
        <taxon>Chloridoideae</taxon>
        <taxon>Cynodonteae</taxon>
        <taxon>Eleusininae</taxon>
        <taxon>Eleusine</taxon>
    </lineage>
</organism>
<dbReference type="GO" id="GO:0048046">
    <property type="term" value="C:apoplast"/>
    <property type="evidence" value="ECO:0007669"/>
    <property type="project" value="UniProtKB-SubCell"/>
</dbReference>
<dbReference type="EMBL" id="BQKI01000075">
    <property type="protein sequence ID" value="GJN20523.1"/>
    <property type="molecule type" value="Genomic_DNA"/>
</dbReference>
<keyword evidence="4" id="KW-0052">Apoplast</keyword>
<dbReference type="PANTHER" id="PTHR21495">
    <property type="entry name" value="NUCLEOPORIN-RELATED"/>
    <property type="match status" value="1"/>
</dbReference>
<dbReference type="GO" id="GO:0009699">
    <property type="term" value="P:phenylpropanoid biosynthetic process"/>
    <property type="evidence" value="ECO:0007669"/>
    <property type="project" value="UniProtKB-ARBA"/>
</dbReference>
<evidence type="ECO:0000256" key="2">
    <source>
        <dbReference type="ARBA" id="ARBA00011738"/>
    </source>
</evidence>